<dbReference type="EMBL" id="VTWT01000006">
    <property type="protein sequence ID" value="KAA9332711.1"/>
    <property type="molecule type" value="Genomic_DNA"/>
</dbReference>
<evidence type="ECO:0000256" key="5">
    <source>
        <dbReference type="ARBA" id="ARBA00022989"/>
    </source>
</evidence>
<evidence type="ECO:0000313" key="9">
    <source>
        <dbReference type="EMBL" id="KAA9332711.1"/>
    </source>
</evidence>
<comment type="caution">
    <text evidence="9">The sequence shown here is derived from an EMBL/GenBank/DDBJ whole genome shotgun (WGS) entry which is preliminary data.</text>
</comment>
<feature type="domain" description="RCK C-terminal" evidence="8">
    <location>
        <begin position="205"/>
        <end position="288"/>
    </location>
</feature>
<comment type="subcellular location">
    <subcellularLocation>
        <location evidence="1">Membrane</location>
        <topology evidence="1">Multi-pass membrane protein</topology>
    </subcellularLocation>
</comment>
<feature type="transmembrane region" description="Helical" evidence="7">
    <location>
        <begin position="503"/>
        <end position="521"/>
    </location>
</feature>
<feature type="transmembrane region" description="Helical" evidence="7">
    <location>
        <begin position="91"/>
        <end position="117"/>
    </location>
</feature>
<feature type="domain" description="RCK C-terminal" evidence="8">
    <location>
        <begin position="294"/>
        <end position="379"/>
    </location>
</feature>
<feature type="transmembrane region" description="Helical" evidence="7">
    <location>
        <begin position="170"/>
        <end position="194"/>
    </location>
</feature>
<evidence type="ECO:0000256" key="1">
    <source>
        <dbReference type="ARBA" id="ARBA00004141"/>
    </source>
</evidence>
<keyword evidence="6 7" id="KW-0472">Membrane</keyword>
<dbReference type="PROSITE" id="PS51202">
    <property type="entry name" value="RCK_C"/>
    <property type="match status" value="2"/>
</dbReference>
<accession>A0A5N1IS16</accession>
<evidence type="ECO:0000256" key="6">
    <source>
        <dbReference type="ARBA" id="ARBA00023136"/>
    </source>
</evidence>
<evidence type="ECO:0000259" key="8">
    <source>
        <dbReference type="PROSITE" id="PS51202"/>
    </source>
</evidence>
<keyword evidence="2" id="KW-0813">Transport</keyword>
<reference evidence="9 10" key="1">
    <citation type="submission" date="2019-09" db="EMBL/GenBank/DDBJ databases">
        <title>Genome sequence of Adhaeribacter sp. M2.</title>
        <authorList>
            <person name="Srinivasan S."/>
        </authorList>
    </citation>
    <scope>NUCLEOTIDE SEQUENCE [LARGE SCALE GENOMIC DNA]</scope>
    <source>
        <strain evidence="9 10">M2</strain>
    </source>
</reference>
<feature type="transmembrane region" description="Helical" evidence="7">
    <location>
        <begin position="54"/>
        <end position="79"/>
    </location>
</feature>
<evidence type="ECO:0000256" key="3">
    <source>
        <dbReference type="ARBA" id="ARBA00022692"/>
    </source>
</evidence>
<keyword evidence="4" id="KW-0677">Repeat</keyword>
<dbReference type="GO" id="GO:0005886">
    <property type="term" value="C:plasma membrane"/>
    <property type="evidence" value="ECO:0007669"/>
    <property type="project" value="TreeGrafter"/>
</dbReference>
<evidence type="ECO:0000256" key="7">
    <source>
        <dbReference type="SAM" id="Phobius"/>
    </source>
</evidence>
<evidence type="ECO:0000313" key="10">
    <source>
        <dbReference type="Proteomes" id="UP000326570"/>
    </source>
</evidence>
<dbReference type="InterPro" id="IPR051679">
    <property type="entry name" value="DASS-Related_Transporters"/>
</dbReference>
<dbReference type="AlphaFoldDB" id="A0A5N1IS16"/>
<dbReference type="Proteomes" id="UP000326570">
    <property type="component" value="Unassembled WGS sequence"/>
</dbReference>
<dbReference type="PANTHER" id="PTHR43652">
    <property type="entry name" value="BASIC AMINO ACID ANTIPORTER YFCC-RELATED"/>
    <property type="match status" value="1"/>
</dbReference>
<protein>
    <submittedName>
        <fullName evidence="9">SLC13 family permease</fullName>
    </submittedName>
</protein>
<keyword evidence="5 7" id="KW-1133">Transmembrane helix</keyword>
<dbReference type="InterPro" id="IPR006037">
    <property type="entry name" value="RCK_C"/>
</dbReference>
<dbReference type="SUPFAM" id="SSF116726">
    <property type="entry name" value="TrkA C-terminal domain-like"/>
    <property type="match status" value="2"/>
</dbReference>
<dbReference type="Gene3D" id="3.30.70.1450">
    <property type="entry name" value="Regulator of K+ conductance, C-terminal domain"/>
    <property type="match status" value="2"/>
</dbReference>
<keyword evidence="10" id="KW-1185">Reference proteome</keyword>
<feature type="transmembrane region" description="Helical" evidence="7">
    <location>
        <begin position="138"/>
        <end position="164"/>
    </location>
</feature>
<feature type="transmembrane region" description="Helical" evidence="7">
    <location>
        <begin position="395"/>
        <end position="411"/>
    </location>
</feature>
<feature type="transmembrane region" description="Helical" evidence="7">
    <location>
        <begin position="446"/>
        <end position="470"/>
    </location>
</feature>
<dbReference type="InterPro" id="IPR004680">
    <property type="entry name" value="Cit_transptr-like_dom"/>
</dbReference>
<feature type="transmembrane region" description="Helical" evidence="7">
    <location>
        <begin position="476"/>
        <end position="496"/>
    </location>
</feature>
<dbReference type="PRINTS" id="PR00173">
    <property type="entry name" value="EDTRNSPORT"/>
</dbReference>
<evidence type="ECO:0000256" key="2">
    <source>
        <dbReference type="ARBA" id="ARBA00022448"/>
    </source>
</evidence>
<dbReference type="RefSeq" id="WP_150904124.1">
    <property type="nucleotide sequence ID" value="NZ_VTWT01000006.1"/>
</dbReference>
<keyword evidence="3 7" id="KW-0812">Transmembrane</keyword>
<dbReference type="InterPro" id="IPR036721">
    <property type="entry name" value="RCK_C_sf"/>
</dbReference>
<proteinExistence type="predicted"/>
<sequence>MEIAIVLTLLFIAIVLFATEKISVDVVTLIVLIALTVTRIITPQEAFAGFSSDFIIIIACVFVLGAALEDTGILDFVIGKLVRLASKGSNLLLFVVMVVAGGISSFMNNTTVTAIFVTPLVGVSRRLKISSSKLLMPMAYASIVGGTCTLIGTSTNLAVSGFLVKSGMPAVGFFEITTVGIVLFGVSLVYMMTIGKKMLPARSKVSPLTEEYDIQKYITEILIMPDSPLVGETVFTSVLARPPFRALNIIRGTQNFLPDYRTHLRENDIVLVEGRLDDLIRIKEAKGLEIMADVVVESDIETKDIRLAELLVTVKSPLINQTVREADFIRRYGLAVLAISRQGETLRSKLNQVVLQLGDVLLVQGNADRLADLRGAQHFAILDEFQPLLFKKRKGLITLGCFLAAILLGSLELIPLSVSFLGATVLAVLFKCITTERAYQAIEWRLLILIGGMTAFGAAMNNSGAAQFLANGIVDFLEPAGIISILAGFVILTVLLTQPMSNAAAALVILPVALETANALNVNPRTFAIAIMLSASVSLITPFEPACILVYGPGKYKFSDFIRVGSGLTLLLVAIILVMVPIIWPL</sequence>
<feature type="transmembrane region" description="Helical" evidence="7">
    <location>
        <begin position="564"/>
        <end position="584"/>
    </location>
</feature>
<dbReference type="GO" id="GO:0006813">
    <property type="term" value="P:potassium ion transport"/>
    <property type="evidence" value="ECO:0007669"/>
    <property type="project" value="InterPro"/>
</dbReference>
<dbReference type="PANTHER" id="PTHR43652:SF2">
    <property type="entry name" value="BASIC AMINO ACID ANTIPORTER YFCC-RELATED"/>
    <property type="match status" value="1"/>
</dbReference>
<dbReference type="GO" id="GO:0008324">
    <property type="term" value="F:monoatomic cation transmembrane transporter activity"/>
    <property type="evidence" value="ECO:0007669"/>
    <property type="project" value="InterPro"/>
</dbReference>
<dbReference type="Pfam" id="PF03600">
    <property type="entry name" value="CitMHS"/>
    <property type="match status" value="1"/>
</dbReference>
<gene>
    <name evidence="9" type="ORF">F0P94_11935</name>
</gene>
<dbReference type="Pfam" id="PF02080">
    <property type="entry name" value="TrkA_C"/>
    <property type="match status" value="1"/>
</dbReference>
<name>A0A5N1IS16_9BACT</name>
<dbReference type="FunFam" id="3.30.70.1450:FF:000009">
    <property type="entry name" value="SLC13 family permease"/>
    <property type="match status" value="1"/>
</dbReference>
<evidence type="ECO:0000256" key="4">
    <source>
        <dbReference type="ARBA" id="ARBA00022737"/>
    </source>
</evidence>
<feature type="transmembrane region" description="Helical" evidence="7">
    <location>
        <begin position="527"/>
        <end position="552"/>
    </location>
</feature>
<organism evidence="9 10">
    <name type="scientific">Adhaeribacter soli</name>
    <dbReference type="NCBI Taxonomy" id="2607655"/>
    <lineage>
        <taxon>Bacteria</taxon>
        <taxon>Pseudomonadati</taxon>
        <taxon>Bacteroidota</taxon>
        <taxon>Cytophagia</taxon>
        <taxon>Cytophagales</taxon>
        <taxon>Hymenobacteraceae</taxon>
        <taxon>Adhaeribacter</taxon>
    </lineage>
</organism>